<keyword evidence="2" id="KW-0238">DNA-binding</keyword>
<keyword evidence="3" id="KW-0804">Transcription</keyword>
<dbReference type="InterPro" id="IPR036390">
    <property type="entry name" value="WH_DNA-bd_sf"/>
</dbReference>
<dbReference type="SMART" id="SM00345">
    <property type="entry name" value="HTH_GNTR"/>
    <property type="match status" value="1"/>
</dbReference>
<dbReference type="InterPro" id="IPR000524">
    <property type="entry name" value="Tscrpt_reg_HTH_GntR"/>
</dbReference>
<dbReference type="PANTHER" id="PTHR38445:SF10">
    <property type="entry name" value="GNTR-FAMILY TRANSCRIPTIONAL REGULATOR"/>
    <property type="match status" value="1"/>
</dbReference>
<dbReference type="Proteomes" id="UP001595526">
    <property type="component" value="Unassembled WGS sequence"/>
</dbReference>
<proteinExistence type="predicted"/>
<dbReference type="RefSeq" id="WP_379023975.1">
    <property type="nucleotide sequence ID" value="NZ_JBHRTA010000038.1"/>
</dbReference>
<keyword evidence="1" id="KW-0805">Transcription regulation</keyword>
<dbReference type="EMBL" id="JBHRTA010000038">
    <property type="protein sequence ID" value="MFC3198886.1"/>
    <property type="molecule type" value="Genomic_DNA"/>
</dbReference>
<dbReference type="CDD" id="cd07377">
    <property type="entry name" value="WHTH_GntR"/>
    <property type="match status" value="1"/>
</dbReference>
<dbReference type="Gene3D" id="1.10.10.10">
    <property type="entry name" value="Winged helix-like DNA-binding domain superfamily/Winged helix DNA-binding domain"/>
    <property type="match status" value="1"/>
</dbReference>
<reference evidence="6" key="1">
    <citation type="journal article" date="2019" name="Int. J. Syst. Evol. Microbiol.">
        <title>The Global Catalogue of Microorganisms (GCM) 10K type strain sequencing project: providing services to taxonomists for standard genome sequencing and annotation.</title>
        <authorList>
            <consortium name="The Broad Institute Genomics Platform"/>
            <consortium name="The Broad Institute Genome Sequencing Center for Infectious Disease"/>
            <person name="Wu L."/>
            <person name="Ma J."/>
        </authorList>
    </citation>
    <scope>NUCLEOTIDE SEQUENCE [LARGE SCALE GENOMIC DNA]</scope>
    <source>
        <strain evidence="6">KCTC 52416</strain>
    </source>
</reference>
<evidence type="ECO:0000256" key="2">
    <source>
        <dbReference type="ARBA" id="ARBA00023125"/>
    </source>
</evidence>
<dbReference type="InterPro" id="IPR036388">
    <property type="entry name" value="WH-like_DNA-bd_sf"/>
</dbReference>
<keyword evidence="6" id="KW-1185">Reference proteome</keyword>
<dbReference type="Pfam" id="PF00392">
    <property type="entry name" value="GntR"/>
    <property type="match status" value="1"/>
</dbReference>
<feature type="domain" description="HTH gntR-type" evidence="4">
    <location>
        <begin position="18"/>
        <end position="86"/>
    </location>
</feature>
<organism evidence="5 6">
    <name type="scientific">Parapedobacter deserti</name>
    <dbReference type="NCBI Taxonomy" id="1912957"/>
    <lineage>
        <taxon>Bacteria</taxon>
        <taxon>Pseudomonadati</taxon>
        <taxon>Bacteroidota</taxon>
        <taxon>Sphingobacteriia</taxon>
        <taxon>Sphingobacteriales</taxon>
        <taxon>Sphingobacteriaceae</taxon>
        <taxon>Parapedobacter</taxon>
    </lineage>
</organism>
<name>A0ABV7JLK0_9SPHI</name>
<evidence type="ECO:0000259" key="4">
    <source>
        <dbReference type="PROSITE" id="PS50949"/>
    </source>
</evidence>
<gene>
    <name evidence="5" type="ORF">ACFOET_14785</name>
</gene>
<accession>A0ABV7JLK0</accession>
<protein>
    <submittedName>
        <fullName evidence="5">GntR family transcriptional regulator</fullName>
    </submittedName>
</protein>
<dbReference type="SUPFAM" id="SSF46785">
    <property type="entry name" value="Winged helix' DNA-binding domain"/>
    <property type="match status" value="1"/>
</dbReference>
<dbReference type="InterPro" id="IPR028082">
    <property type="entry name" value="Peripla_BP_I"/>
</dbReference>
<dbReference type="PANTHER" id="PTHR38445">
    <property type="entry name" value="HTH-TYPE TRANSCRIPTIONAL REPRESSOR YTRA"/>
    <property type="match status" value="1"/>
</dbReference>
<dbReference type="SUPFAM" id="SSF53822">
    <property type="entry name" value="Periplasmic binding protein-like I"/>
    <property type="match status" value="1"/>
</dbReference>
<comment type="caution">
    <text evidence="5">The sequence shown here is derived from an EMBL/GenBank/DDBJ whole genome shotgun (WGS) entry which is preliminary data.</text>
</comment>
<evidence type="ECO:0000256" key="1">
    <source>
        <dbReference type="ARBA" id="ARBA00023015"/>
    </source>
</evidence>
<sequence length="343" mass="39183">MKSASMFEYIHINEYSATPKYVQLANAVIGAIEAEKIQKGDMLPSINELSYVLEISRDTAEKGYKHLKQLGVLGSVPGKGYYITNADFRQELQIVLFFNKLSAHKKIVYDSFVKAIGTDAAVDFYIYNNDLSLFKKLLQNLKQEYTHYVIIPHFIEGHDKAAELINTIPKEKLVLLDKLVPNIDGEYAAVYEDFERDIYEALEQAREQLSKYHTLKLIFPDKSYFPKGIIKGFYRFCQQYAFNHLLVSNILEEPISAGEVYINLMEDDLVKLLDQVISLQLKIGQDVGIISYNETPLKKFILNGITTISTDFKRMGEAAAAVILENAKRHEKVPFYLTLRPSV</sequence>
<evidence type="ECO:0000313" key="5">
    <source>
        <dbReference type="EMBL" id="MFC3198886.1"/>
    </source>
</evidence>
<dbReference type="PROSITE" id="PS50949">
    <property type="entry name" value="HTH_GNTR"/>
    <property type="match status" value="1"/>
</dbReference>
<evidence type="ECO:0000256" key="3">
    <source>
        <dbReference type="ARBA" id="ARBA00023163"/>
    </source>
</evidence>
<dbReference type="Gene3D" id="3.40.50.2300">
    <property type="match status" value="2"/>
</dbReference>
<evidence type="ECO:0000313" key="6">
    <source>
        <dbReference type="Proteomes" id="UP001595526"/>
    </source>
</evidence>